<sequence>MPTRTASRRLVTAAIAVGASAAILAPTAHAADASEVVAKKPAKLTVASYQAYLKKLKTPEAKKTLKGFSALTGGQKATFVKDLQNRKIYEALVAQVEGRIGRPLTLIDPYNSEVRVVTKAATSVGKDKRRTTTVRFTVTEEIFKIPVTSETISIAYPTAGNGPKRATATAKVSNVNAAIAISHNRVSVKGYGAQTYWSAEPQVSSFGKAVYKKEHVLGSKVTYRASLTNNED</sequence>
<name>A0ABN6RAG6_STRNI</name>
<feature type="chain" id="PRO_5047159540" evidence="1">
    <location>
        <begin position="31"/>
        <end position="232"/>
    </location>
</feature>
<evidence type="ECO:0000313" key="3">
    <source>
        <dbReference type="Proteomes" id="UP001059597"/>
    </source>
</evidence>
<evidence type="ECO:0000256" key="1">
    <source>
        <dbReference type="SAM" id="SignalP"/>
    </source>
</evidence>
<dbReference type="RefSeq" id="WP_261957708.1">
    <property type="nucleotide sequence ID" value="NZ_AP026074.1"/>
</dbReference>
<dbReference type="EMBL" id="AP026074">
    <property type="protein sequence ID" value="BDM74133.1"/>
    <property type="molecule type" value="Genomic_DNA"/>
</dbReference>
<protein>
    <submittedName>
        <fullName evidence="2">Uncharacterized protein</fullName>
    </submittedName>
</protein>
<dbReference type="Proteomes" id="UP001059597">
    <property type="component" value="Plasmid SNP1"/>
</dbReference>
<keyword evidence="1" id="KW-0732">Signal</keyword>
<keyword evidence="2" id="KW-0614">Plasmid</keyword>
<reference evidence="2" key="1">
    <citation type="submission" date="2022-06" db="EMBL/GenBank/DDBJ databases">
        <title>Complete genome sequence of Streptomyces nigrescens HEK616.</title>
        <authorList>
            <person name="Asamizu S."/>
            <person name="Onaka H."/>
        </authorList>
    </citation>
    <scope>NUCLEOTIDE SEQUENCE</scope>
    <source>
        <strain evidence="2">HEK616</strain>
        <plasmid evidence="2">SNP1</plasmid>
    </source>
</reference>
<dbReference type="PROSITE" id="PS51318">
    <property type="entry name" value="TAT"/>
    <property type="match status" value="1"/>
</dbReference>
<geneLocation type="plasmid" evidence="2 3">
    <name>SNP1</name>
</geneLocation>
<organism evidence="2 3">
    <name type="scientific">Streptomyces nigrescens</name>
    <dbReference type="NCBI Taxonomy" id="1920"/>
    <lineage>
        <taxon>Bacteria</taxon>
        <taxon>Bacillati</taxon>
        <taxon>Actinomycetota</taxon>
        <taxon>Actinomycetes</taxon>
        <taxon>Kitasatosporales</taxon>
        <taxon>Streptomycetaceae</taxon>
        <taxon>Streptomyces</taxon>
    </lineage>
</organism>
<evidence type="ECO:0000313" key="2">
    <source>
        <dbReference type="EMBL" id="BDM74133.1"/>
    </source>
</evidence>
<dbReference type="InterPro" id="IPR006311">
    <property type="entry name" value="TAT_signal"/>
</dbReference>
<feature type="signal peptide" evidence="1">
    <location>
        <begin position="1"/>
        <end position="30"/>
    </location>
</feature>
<proteinExistence type="predicted"/>
<accession>A0ABN6RAG6</accession>
<keyword evidence="3" id="KW-1185">Reference proteome</keyword>
<gene>
    <name evidence="2" type="ORF">HEK616_76200</name>
</gene>